<reference evidence="9" key="1">
    <citation type="submission" date="2019-03" db="UniProtKB">
        <authorList>
            <consortium name="Ensembl"/>
        </authorList>
    </citation>
    <scope>IDENTIFICATION</scope>
</reference>
<evidence type="ECO:0000256" key="1">
    <source>
        <dbReference type="ARBA" id="ARBA00004173"/>
    </source>
</evidence>
<dbReference type="Pfam" id="PF05046">
    <property type="entry name" value="Img2"/>
    <property type="match status" value="1"/>
</dbReference>
<name>A0A452TRQ7_URSMA</name>
<dbReference type="GO" id="GO:0006412">
    <property type="term" value="P:translation"/>
    <property type="evidence" value="ECO:0007669"/>
    <property type="project" value="InterPro"/>
</dbReference>
<evidence type="ECO:0000256" key="6">
    <source>
        <dbReference type="ARBA" id="ARBA00035191"/>
    </source>
</evidence>
<proteinExistence type="inferred from homology"/>
<keyword evidence="5" id="KW-0687">Ribonucleoprotein</keyword>
<dbReference type="InterPro" id="IPR007740">
    <property type="entry name" value="Ribosomal_mL49"/>
</dbReference>
<gene>
    <name evidence="9" type="primary">MRPL49</name>
</gene>
<dbReference type="PANTHER" id="PTHR13477:SF0">
    <property type="entry name" value="LARGE RIBOSOMAL SUBUNIT PROTEIN ML49"/>
    <property type="match status" value="1"/>
</dbReference>
<protein>
    <recommendedName>
        <fullName evidence="6">Large ribosomal subunit protein mL49</fullName>
    </recommendedName>
    <alternativeName>
        <fullName evidence="7">39S ribosomal protein L49, mitochondrial</fullName>
    </alternativeName>
</protein>
<dbReference type="GO" id="GO:0003735">
    <property type="term" value="F:structural constituent of ribosome"/>
    <property type="evidence" value="ECO:0007669"/>
    <property type="project" value="InterPro"/>
</dbReference>
<accession>A0A452TRQ7</accession>
<evidence type="ECO:0000256" key="8">
    <source>
        <dbReference type="SAM" id="MobiDB-lite"/>
    </source>
</evidence>
<feature type="region of interest" description="Disordered" evidence="8">
    <location>
        <begin position="142"/>
        <end position="181"/>
    </location>
</feature>
<evidence type="ECO:0000256" key="5">
    <source>
        <dbReference type="ARBA" id="ARBA00023274"/>
    </source>
</evidence>
<comment type="subcellular location">
    <subcellularLocation>
        <location evidence="1">Mitochondrion</location>
    </subcellularLocation>
</comment>
<dbReference type="AlphaFoldDB" id="A0A452TRQ7"/>
<keyword evidence="4" id="KW-0496">Mitochondrion</keyword>
<evidence type="ECO:0000256" key="7">
    <source>
        <dbReference type="ARBA" id="ARBA00035545"/>
    </source>
</evidence>
<organism evidence="9">
    <name type="scientific">Ursus maritimus</name>
    <name type="common">Polar bear</name>
    <name type="synonym">Thalarctos maritimus</name>
    <dbReference type="NCBI Taxonomy" id="29073"/>
    <lineage>
        <taxon>Eukaryota</taxon>
        <taxon>Metazoa</taxon>
        <taxon>Chordata</taxon>
        <taxon>Craniata</taxon>
        <taxon>Vertebrata</taxon>
        <taxon>Euteleostomi</taxon>
        <taxon>Mammalia</taxon>
        <taxon>Eutheria</taxon>
        <taxon>Laurasiatheria</taxon>
        <taxon>Carnivora</taxon>
        <taxon>Caniformia</taxon>
        <taxon>Ursidae</taxon>
        <taxon>Ursus</taxon>
    </lineage>
</organism>
<sequence length="181" mass="19856">MAAAMFRAALRGWRTGVQPGCGLRRLSQTQGPPDYPSFVESVDEYQFVERLLPPTSIPEPPKHEHYPTPSGWQPPRDPPPNLPYFVRRSRMHNIPVYKDITHGNRQMTVIRKVEGDIWVSEGMGQGLILTLLGLKGWESTGGGGLTRLDLSSSPPPSPGPAEGCGRFSESTVGEDTCHPGQ</sequence>
<dbReference type="FunFam" id="3.30.780.10:FF:000009">
    <property type="entry name" value="39S ribosomal protein L49, mitochondrial"/>
    <property type="match status" value="1"/>
</dbReference>
<dbReference type="GO" id="GO:0005762">
    <property type="term" value="C:mitochondrial large ribosomal subunit"/>
    <property type="evidence" value="ECO:0007669"/>
    <property type="project" value="Ensembl"/>
</dbReference>
<evidence type="ECO:0000256" key="3">
    <source>
        <dbReference type="ARBA" id="ARBA00022980"/>
    </source>
</evidence>
<evidence type="ECO:0000313" key="9">
    <source>
        <dbReference type="Ensembl" id="ENSUMAP00000010914"/>
    </source>
</evidence>
<feature type="region of interest" description="Disordered" evidence="8">
    <location>
        <begin position="55"/>
        <end position="77"/>
    </location>
</feature>
<dbReference type="GeneTree" id="ENSGT00390000017253"/>
<evidence type="ECO:0000256" key="2">
    <source>
        <dbReference type="ARBA" id="ARBA00005677"/>
    </source>
</evidence>
<keyword evidence="3" id="KW-0689">Ribosomal protein</keyword>
<comment type="similarity">
    <text evidence="2">Belongs to the mitochondrion-specific ribosomal protein mL49 family.</text>
</comment>
<dbReference type="Gene3D" id="3.30.780.10">
    <property type="entry name" value="SUI1-like domain"/>
    <property type="match status" value="1"/>
</dbReference>
<evidence type="ECO:0000256" key="4">
    <source>
        <dbReference type="ARBA" id="ARBA00023128"/>
    </source>
</evidence>
<dbReference type="Ensembl" id="ENSUMAT00000013002.1">
    <property type="protein sequence ID" value="ENSUMAP00000010914.1"/>
    <property type="gene ID" value="ENSUMAG00000008222.1"/>
</dbReference>
<dbReference type="PANTHER" id="PTHR13477">
    <property type="entry name" value="MITOCHONDRIAL 39S RIBOSOMAL PROTEIN L49"/>
    <property type="match status" value="1"/>
</dbReference>